<dbReference type="AlphaFoldDB" id="A0A8X6PZ10"/>
<dbReference type="Proteomes" id="UP000887013">
    <property type="component" value="Unassembled WGS sequence"/>
</dbReference>
<organism evidence="2 3">
    <name type="scientific">Nephila pilipes</name>
    <name type="common">Giant wood spider</name>
    <name type="synonym">Nephila maculata</name>
    <dbReference type="NCBI Taxonomy" id="299642"/>
    <lineage>
        <taxon>Eukaryota</taxon>
        <taxon>Metazoa</taxon>
        <taxon>Ecdysozoa</taxon>
        <taxon>Arthropoda</taxon>
        <taxon>Chelicerata</taxon>
        <taxon>Arachnida</taxon>
        <taxon>Araneae</taxon>
        <taxon>Araneomorphae</taxon>
        <taxon>Entelegynae</taxon>
        <taxon>Araneoidea</taxon>
        <taxon>Nephilidae</taxon>
        <taxon>Nephila</taxon>
    </lineage>
</organism>
<evidence type="ECO:0000313" key="3">
    <source>
        <dbReference type="Proteomes" id="UP000887013"/>
    </source>
</evidence>
<feature type="non-terminal residue" evidence="2">
    <location>
        <position position="1"/>
    </location>
</feature>
<gene>
    <name evidence="2" type="ORF">NPIL_394411</name>
</gene>
<sequence>EENGSFESICAEFLELPLNQSDLTLEIEYKNKQSSSLSSATENDGFNSIIENQLDLTENMKYQYQSRAPLPESQNDIEGPSCSKS</sequence>
<keyword evidence="3" id="KW-1185">Reference proteome</keyword>
<feature type="region of interest" description="Disordered" evidence="1">
    <location>
        <begin position="65"/>
        <end position="85"/>
    </location>
</feature>
<evidence type="ECO:0000313" key="2">
    <source>
        <dbReference type="EMBL" id="GFT87656.1"/>
    </source>
</evidence>
<reference evidence="2" key="1">
    <citation type="submission" date="2020-08" db="EMBL/GenBank/DDBJ databases">
        <title>Multicomponent nature underlies the extraordinary mechanical properties of spider dragline silk.</title>
        <authorList>
            <person name="Kono N."/>
            <person name="Nakamura H."/>
            <person name="Mori M."/>
            <person name="Yoshida Y."/>
            <person name="Ohtoshi R."/>
            <person name="Malay A.D."/>
            <person name="Moran D.A.P."/>
            <person name="Tomita M."/>
            <person name="Numata K."/>
            <person name="Arakawa K."/>
        </authorList>
    </citation>
    <scope>NUCLEOTIDE SEQUENCE</scope>
</reference>
<protein>
    <submittedName>
        <fullName evidence="2">Uncharacterized protein</fullName>
    </submittedName>
</protein>
<comment type="caution">
    <text evidence="2">The sequence shown here is derived from an EMBL/GenBank/DDBJ whole genome shotgun (WGS) entry which is preliminary data.</text>
</comment>
<proteinExistence type="predicted"/>
<evidence type="ECO:0000256" key="1">
    <source>
        <dbReference type="SAM" id="MobiDB-lite"/>
    </source>
</evidence>
<name>A0A8X6PZ10_NEPPI</name>
<dbReference type="EMBL" id="BMAW01024376">
    <property type="protein sequence ID" value="GFT87656.1"/>
    <property type="molecule type" value="Genomic_DNA"/>
</dbReference>
<accession>A0A8X6PZ10</accession>